<protein>
    <submittedName>
        <fullName evidence="2">Bax inhibitor-1/YccA family protein</fullName>
    </submittedName>
</protein>
<dbReference type="InterPro" id="IPR010539">
    <property type="entry name" value="BaxI_1-like"/>
</dbReference>
<dbReference type="Pfam" id="PF12811">
    <property type="entry name" value="BaxI_1"/>
    <property type="match status" value="1"/>
</dbReference>
<reference evidence="2 3" key="1">
    <citation type="submission" date="2019-07" db="EMBL/GenBank/DDBJ databases">
        <title>Genome sequence of Acholeplasma laidlawii strain with increased resistance to erythromycin.</title>
        <authorList>
            <person name="Medvedeva E.S."/>
            <person name="Baranova N.B."/>
            <person name="Siniagina M.N."/>
            <person name="Mouzykantov A."/>
            <person name="Chernova O.A."/>
            <person name="Chernov V.M."/>
        </authorList>
    </citation>
    <scope>NUCLEOTIDE SEQUENCE [LARGE SCALE GENOMIC DNA]</scope>
    <source>
        <strain evidence="2 3">PG8REry</strain>
    </source>
</reference>
<proteinExistence type="predicted"/>
<sequence>MRSSNPVFTNLEKQAFTDNLEVATKSGITLKTITLVVISLITGFASIFLAQVMPEGLLFGILISSGIFAFISVLLAMFVPKLAAPMSILYAVLQGFTYGLLTWVLEMYFPGVASIALLGTALVFGVMFTLYNTGLLRGSNLLRSVVFGALLTVLVGSLIVGIVGLVNPEYINGFFSYEVTIAISLILIVMGALMLTIDFDRADSVEKMGLPKHYEWTVSLGFMVTLIWIYYNILRLAVTVMGRNNN</sequence>
<dbReference type="PANTHER" id="PTHR41282">
    <property type="entry name" value="CONSERVED TRANSMEMBRANE PROTEIN-RELATED"/>
    <property type="match status" value="1"/>
</dbReference>
<feature type="transmembrane region" description="Helical" evidence="1">
    <location>
        <begin position="111"/>
        <end position="133"/>
    </location>
</feature>
<feature type="transmembrane region" description="Helical" evidence="1">
    <location>
        <begin position="216"/>
        <end position="234"/>
    </location>
</feature>
<gene>
    <name evidence="2" type="ORF">FNV44_04420</name>
</gene>
<feature type="transmembrane region" description="Helical" evidence="1">
    <location>
        <begin position="145"/>
        <end position="168"/>
    </location>
</feature>
<keyword evidence="1" id="KW-1133">Transmembrane helix</keyword>
<accession>A0A553IJE1</accession>
<dbReference type="EMBL" id="VKID01000001">
    <property type="protein sequence ID" value="TRY00298.1"/>
    <property type="molecule type" value="Genomic_DNA"/>
</dbReference>
<evidence type="ECO:0000313" key="2">
    <source>
        <dbReference type="EMBL" id="TRY00298.1"/>
    </source>
</evidence>
<feature type="transmembrane region" description="Helical" evidence="1">
    <location>
        <begin position="33"/>
        <end position="51"/>
    </location>
</feature>
<dbReference type="PANTHER" id="PTHR41282:SF1">
    <property type="entry name" value="CONSERVED TRANSMEMBRANE PROTEIN-RELATED"/>
    <property type="match status" value="1"/>
</dbReference>
<name>A0A553IJE1_ACHLA</name>
<evidence type="ECO:0000256" key="1">
    <source>
        <dbReference type="SAM" id="Phobius"/>
    </source>
</evidence>
<keyword evidence="1" id="KW-0812">Transmembrane</keyword>
<evidence type="ECO:0000313" key="3">
    <source>
        <dbReference type="Proteomes" id="UP000315938"/>
    </source>
</evidence>
<dbReference type="Proteomes" id="UP000315938">
    <property type="component" value="Unassembled WGS sequence"/>
</dbReference>
<comment type="caution">
    <text evidence="2">The sequence shown here is derived from an EMBL/GenBank/DDBJ whole genome shotgun (WGS) entry which is preliminary data.</text>
</comment>
<dbReference type="RefSeq" id="WP_064212014.1">
    <property type="nucleotide sequence ID" value="NZ_JACAOE010000001.1"/>
</dbReference>
<feature type="transmembrane region" description="Helical" evidence="1">
    <location>
        <begin position="174"/>
        <end position="195"/>
    </location>
</feature>
<dbReference type="AlphaFoldDB" id="A0A553IJE1"/>
<feature type="transmembrane region" description="Helical" evidence="1">
    <location>
        <begin position="57"/>
        <end position="79"/>
    </location>
</feature>
<feature type="transmembrane region" description="Helical" evidence="1">
    <location>
        <begin position="86"/>
        <end position="105"/>
    </location>
</feature>
<keyword evidence="1" id="KW-0472">Membrane</keyword>
<organism evidence="2 3">
    <name type="scientific">Acholeplasma laidlawii</name>
    <dbReference type="NCBI Taxonomy" id="2148"/>
    <lineage>
        <taxon>Bacteria</taxon>
        <taxon>Bacillati</taxon>
        <taxon>Mycoplasmatota</taxon>
        <taxon>Mollicutes</taxon>
        <taxon>Acholeplasmatales</taxon>
        <taxon>Acholeplasmataceae</taxon>
        <taxon>Acholeplasma</taxon>
    </lineage>
</organism>